<feature type="compositionally biased region" description="Polar residues" evidence="1">
    <location>
        <begin position="86"/>
        <end position="95"/>
    </location>
</feature>
<feature type="region of interest" description="Disordered" evidence="1">
    <location>
        <begin position="83"/>
        <end position="104"/>
    </location>
</feature>
<dbReference type="RefSeq" id="WP_083175818.1">
    <property type="nucleotide sequence ID" value="NZ_AP022619.1"/>
</dbReference>
<dbReference type="OrthoDB" id="4735631at2"/>
<accession>A0A1X0I329</accession>
<keyword evidence="3" id="KW-1185">Reference proteome</keyword>
<reference evidence="2 3" key="1">
    <citation type="submission" date="2017-02" db="EMBL/GenBank/DDBJ databases">
        <title>The new phylogeny of genus Mycobacterium.</title>
        <authorList>
            <person name="Tortoli E."/>
            <person name="Trovato A."/>
            <person name="Cirillo D.M."/>
        </authorList>
    </citation>
    <scope>NUCLEOTIDE SEQUENCE [LARGE SCALE GENOMIC DNA]</scope>
    <source>
        <strain evidence="2 3">DSM 45000</strain>
    </source>
</reference>
<proteinExistence type="predicted"/>
<dbReference type="GO" id="GO:0009306">
    <property type="term" value="P:protein secretion"/>
    <property type="evidence" value="ECO:0007669"/>
    <property type="project" value="InterPro"/>
</dbReference>
<protein>
    <submittedName>
        <fullName evidence="2">ESX-1 secretion-associated protein</fullName>
    </submittedName>
</protein>
<dbReference type="AlphaFoldDB" id="A0A1X0I329"/>
<sequence length="104" mass="10741">MADVAVTPEHLDKLAMTQEQASSQAGTAASAASGLETDVWVTHGVVCAASNLAFTNAANARKSTGDAMSRASTQLADKLRTAKSAYASTDEQSGKNIAKQVLDR</sequence>
<name>A0A1X0I329_9MYCO</name>
<organism evidence="2 3">
    <name type="scientific">Mycobacterium paraseoulense</name>
    <dbReference type="NCBI Taxonomy" id="590652"/>
    <lineage>
        <taxon>Bacteria</taxon>
        <taxon>Bacillati</taxon>
        <taxon>Actinomycetota</taxon>
        <taxon>Actinomycetes</taxon>
        <taxon>Mycobacteriales</taxon>
        <taxon>Mycobacteriaceae</taxon>
        <taxon>Mycobacterium</taxon>
    </lineage>
</organism>
<dbReference type="STRING" id="590652.BST39_25960"/>
<dbReference type="EMBL" id="MVIE01000056">
    <property type="protein sequence ID" value="ORB33531.1"/>
    <property type="molecule type" value="Genomic_DNA"/>
</dbReference>
<gene>
    <name evidence="2" type="ORF">BST39_25960</name>
</gene>
<dbReference type="Pfam" id="PF10824">
    <property type="entry name" value="T7SS_ESX_EspC"/>
    <property type="match status" value="1"/>
</dbReference>
<evidence type="ECO:0000256" key="1">
    <source>
        <dbReference type="SAM" id="MobiDB-lite"/>
    </source>
</evidence>
<evidence type="ECO:0000313" key="2">
    <source>
        <dbReference type="EMBL" id="ORB33531.1"/>
    </source>
</evidence>
<evidence type="ECO:0000313" key="3">
    <source>
        <dbReference type="Proteomes" id="UP000192513"/>
    </source>
</evidence>
<dbReference type="InterPro" id="IPR022536">
    <property type="entry name" value="EspC"/>
</dbReference>
<dbReference type="Proteomes" id="UP000192513">
    <property type="component" value="Unassembled WGS sequence"/>
</dbReference>
<comment type="caution">
    <text evidence="2">The sequence shown here is derived from an EMBL/GenBank/DDBJ whole genome shotgun (WGS) entry which is preliminary data.</text>
</comment>